<dbReference type="InterPro" id="IPR024096">
    <property type="entry name" value="NO_sig/Golgi_transp_ligand-bd"/>
</dbReference>
<keyword evidence="9" id="KW-0175">Coiled coil</keyword>
<dbReference type="InterPro" id="IPR001054">
    <property type="entry name" value="A/G_cyclase"/>
</dbReference>
<dbReference type="InterPro" id="IPR038158">
    <property type="entry name" value="H-NOX_domain_sf"/>
</dbReference>
<dbReference type="InterPro" id="IPR018297">
    <property type="entry name" value="A/G_cyclase_CS"/>
</dbReference>
<name>A0A835W6A5_CHLIN</name>
<protein>
    <recommendedName>
        <fullName evidence="2">guanylate cyclase</fullName>
        <ecNumber evidence="2">4.6.1.2</ecNumber>
    </recommendedName>
</protein>
<reference evidence="12" key="1">
    <citation type="journal article" date="2020" name="bioRxiv">
        <title>Comparative genomics of Chlamydomonas.</title>
        <authorList>
            <person name="Craig R.J."/>
            <person name="Hasan A.R."/>
            <person name="Ness R.W."/>
            <person name="Keightley P.D."/>
        </authorList>
    </citation>
    <scope>NUCLEOTIDE SEQUENCE</scope>
    <source>
        <strain evidence="12">SAG 7.73</strain>
    </source>
</reference>
<evidence type="ECO:0000256" key="5">
    <source>
        <dbReference type="ARBA" id="ARBA00023134"/>
    </source>
</evidence>
<dbReference type="PROSITE" id="PS00452">
    <property type="entry name" value="GUANYLATE_CYCLASE_1"/>
    <property type="match status" value="1"/>
</dbReference>
<dbReference type="GO" id="GO:0008074">
    <property type="term" value="C:guanylate cyclase complex, soluble"/>
    <property type="evidence" value="ECO:0007669"/>
    <property type="project" value="TreeGrafter"/>
</dbReference>
<dbReference type="SUPFAM" id="SSF111126">
    <property type="entry name" value="Ligand-binding domain in the NO signalling and Golgi transport"/>
    <property type="match status" value="1"/>
</dbReference>
<dbReference type="PROSITE" id="PS50125">
    <property type="entry name" value="GUANYLATE_CYCLASE_2"/>
    <property type="match status" value="1"/>
</dbReference>
<dbReference type="Gene3D" id="3.90.1520.10">
    <property type="entry name" value="H-NOX domain"/>
    <property type="match status" value="1"/>
</dbReference>
<keyword evidence="13" id="KW-1185">Reference proteome</keyword>
<evidence type="ECO:0000256" key="3">
    <source>
        <dbReference type="ARBA" id="ARBA00022490"/>
    </source>
</evidence>
<evidence type="ECO:0000256" key="4">
    <source>
        <dbReference type="ARBA" id="ARBA00022741"/>
    </source>
</evidence>
<feature type="domain" description="Guanylate cyclase" evidence="11">
    <location>
        <begin position="445"/>
        <end position="573"/>
    </location>
</feature>
<dbReference type="PANTHER" id="PTHR45655:SF13">
    <property type="entry name" value="SOLUBLE GUANYLATE CYCLASE GCY-32-RELATED"/>
    <property type="match status" value="1"/>
</dbReference>
<dbReference type="PANTHER" id="PTHR45655">
    <property type="entry name" value="GUANYLATE CYCLASE SOLUBLE SUBUNIT BETA-2"/>
    <property type="match status" value="1"/>
</dbReference>
<dbReference type="InterPro" id="IPR029787">
    <property type="entry name" value="Nucleotide_cyclase"/>
</dbReference>
<evidence type="ECO:0000256" key="1">
    <source>
        <dbReference type="ARBA" id="ARBA00004496"/>
    </source>
</evidence>
<dbReference type="FunFam" id="3.30.70.1230:FF:000007">
    <property type="entry name" value="Guanylate cyclase soluble subunit alpha-3"/>
    <property type="match status" value="1"/>
</dbReference>
<keyword evidence="7" id="KW-0141">cGMP biosynthesis</keyword>
<dbReference type="SUPFAM" id="SSF55073">
    <property type="entry name" value="Nucleotide cyclase"/>
    <property type="match status" value="1"/>
</dbReference>
<dbReference type="GO" id="GO:0004383">
    <property type="term" value="F:guanylate cyclase activity"/>
    <property type="evidence" value="ECO:0007669"/>
    <property type="project" value="UniProtKB-EC"/>
</dbReference>
<dbReference type="EC" id="4.6.1.2" evidence="2"/>
<evidence type="ECO:0000256" key="2">
    <source>
        <dbReference type="ARBA" id="ARBA00012202"/>
    </source>
</evidence>
<comment type="similarity">
    <text evidence="8">Belongs to the adenylyl cyclase class-4/guanylyl cyclase family.</text>
</comment>
<dbReference type="CDD" id="cd07302">
    <property type="entry name" value="CHD"/>
    <property type="match status" value="1"/>
</dbReference>
<evidence type="ECO:0000313" key="12">
    <source>
        <dbReference type="EMBL" id="KAG2440995.1"/>
    </source>
</evidence>
<dbReference type="InterPro" id="IPR011645">
    <property type="entry name" value="HNOB_dom_associated"/>
</dbReference>
<dbReference type="Pfam" id="PF07701">
    <property type="entry name" value="HNOBA"/>
    <property type="match status" value="1"/>
</dbReference>
<comment type="subcellular location">
    <subcellularLocation>
        <location evidence="1">Cytoplasm</location>
    </subcellularLocation>
</comment>
<feature type="coiled-coil region" evidence="9">
    <location>
        <begin position="372"/>
        <end position="399"/>
    </location>
</feature>
<accession>A0A835W6A5</accession>
<comment type="caution">
    <text evidence="12">The sequence shown here is derived from an EMBL/GenBank/DDBJ whole genome shotgun (WGS) entry which is preliminary data.</text>
</comment>
<dbReference type="AlphaFoldDB" id="A0A835W6A5"/>
<feature type="compositionally biased region" description="Gly residues" evidence="10">
    <location>
        <begin position="750"/>
        <end position="766"/>
    </location>
</feature>
<dbReference type="Gene3D" id="3.30.450.260">
    <property type="entry name" value="Haem NO binding associated domain"/>
    <property type="match status" value="1"/>
</dbReference>
<dbReference type="InterPro" id="IPR042463">
    <property type="entry name" value="HNOB_dom_associated_sf"/>
</dbReference>
<sequence length="818" mass="88033">MIGWINISVESFVREKFGDAVWDQTLQASGVQAGWVSSCPYPDAATYSLVITASNILGVTPAQALEAYGAYFVDYTSRLGYEKLLKSLGSNMAEFLKNLNDLHLHLSMSFPAMAAPAFKCTDVGPSCLTLHYHSHRPALRPIVVGVLKGLAEQYWGLVSGQLQVELLRGRDDGSDDHEVFRLSYPHQAALEHVGPPAPGAGDQDASAAASCSTATPASALPAAARSFTLSPERFYQLFPFHLLLDRSCRVVQAGSVLERLFPELRGWSGVPLGDVFQLKHPHVSDDFESLKGELDNIFVLKARANGMELKGQVVAVQLPLHPAAAAAGCPATQQGLLFMGTVRLSGLDDMQQHGIYISDIPHHDVNRDYVLLAEQRQAEAQLKERLESLTLQLNEANSRLGEATGWLDEERRRSDGLLYQMLPPEVASCLKHGERAPAREHPEATVLFSDIVGFTEIASRSSPLEVCSLLDELYQRFDAAIEEYPQLYKVETIGDAYMVVCNVTVPCDDHADVLLEFALRMHEEASLVASSLGEPVRIRVGMHSGPVVAGVVGRKMPRFCMFGDTVNTASRMESHGEAGKIHISEACYSCLRAKERFLIRERGNITVKGKGTMRTYFISPAAPELGSPVFGRPSAATSSYCGCLTMPDYASDDSHQLYSSHTSYTPFTTANMDLGSPAVSVRGLNRQSRASSQPCNPLVTLAGTSKSHLLPAAPGGMNGSLDAARRLSSSRRSTLDLGVTGINGSACSSGGDGHGGAESADMGGGRALDCNRTGEPPSASSPLSRAQALVEQAAVTVVQQLTGHAKGTRQYGTPIEEC</sequence>
<evidence type="ECO:0000259" key="11">
    <source>
        <dbReference type="PROSITE" id="PS50125"/>
    </source>
</evidence>
<organism evidence="12 13">
    <name type="scientific">Chlamydomonas incerta</name>
    <dbReference type="NCBI Taxonomy" id="51695"/>
    <lineage>
        <taxon>Eukaryota</taxon>
        <taxon>Viridiplantae</taxon>
        <taxon>Chlorophyta</taxon>
        <taxon>core chlorophytes</taxon>
        <taxon>Chlorophyceae</taxon>
        <taxon>CS clade</taxon>
        <taxon>Chlamydomonadales</taxon>
        <taxon>Chlamydomonadaceae</taxon>
        <taxon>Chlamydomonas</taxon>
    </lineage>
</organism>
<evidence type="ECO:0000256" key="10">
    <source>
        <dbReference type="SAM" id="MobiDB-lite"/>
    </source>
</evidence>
<keyword evidence="6 8" id="KW-0456">Lyase</keyword>
<dbReference type="Pfam" id="PF07700">
    <property type="entry name" value="HNOB"/>
    <property type="match status" value="1"/>
</dbReference>
<proteinExistence type="inferred from homology"/>
<evidence type="ECO:0000256" key="6">
    <source>
        <dbReference type="ARBA" id="ARBA00023239"/>
    </source>
</evidence>
<dbReference type="Proteomes" id="UP000650467">
    <property type="component" value="Unassembled WGS sequence"/>
</dbReference>
<dbReference type="Gene3D" id="6.10.250.780">
    <property type="match status" value="1"/>
</dbReference>
<dbReference type="SMART" id="SM00044">
    <property type="entry name" value="CYCc"/>
    <property type="match status" value="1"/>
</dbReference>
<keyword evidence="5" id="KW-0342">GTP-binding</keyword>
<dbReference type="GO" id="GO:0019934">
    <property type="term" value="P:cGMP-mediated signaling"/>
    <property type="evidence" value="ECO:0007669"/>
    <property type="project" value="TreeGrafter"/>
</dbReference>
<dbReference type="GO" id="GO:0070482">
    <property type="term" value="P:response to oxygen levels"/>
    <property type="evidence" value="ECO:0007669"/>
    <property type="project" value="TreeGrafter"/>
</dbReference>
<gene>
    <name evidence="12" type="ORF">HXX76_003848</name>
</gene>
<keyword evidence="4" id="KW-0547">Nucleotide-binding</keyword>
<evidence type="ECO:0000256" key="9">
    <source>
        <dbReference type="SAM" id="Coils"/>
    </source>
</evidence>
<dbReference type="OrthoDB" id="6127067at2759"/>
<dbReference type="GO" id="GO:0020037">
    <property type="term" value="F:heme binding"/>
    <property type="evidence" value="ECO:0007669"/>
    <property type="project" value="InterPro"/>
</dbReference>
<evidence type="ECO:0000313" key="13">
    <source>
        <dbReference type="Proteomes" id="UP000650467"/>
    </source>
</evidence>
<dbReference type="InterPro" id="IPR011644">
    <property type="entry name" value="Heme_NO-bd"/>
</dbReference>
<dbReference type="Gene3D" id="3.30.70.1230">
    <property type="entry name" value="Nucleotide cyclase"/>
    <property type="match status" value="1"/>
</dbReference>
<evidence type="ECO:0000256" key="7">
    <source>
        <dbReference type="ARBA" id="ARBA00023293"/>
    </source>
</evidence>
<keyword evidence="3" id="KW-0963">Cytoplasm</keyword>
<dbReference type="Pfam" id="PF00211">
    <property type="entry name" value="Guanylate_cyc"/>
    <property type="match status" value="1"/>
</dbReference>
<dbReference type="EMBL" id="JAEHOC010000006">
    <property type="protein sequence ID" value="KAG2440995.1"/>
    <property type="molecule type" value="Genomic_DNA"/>
</dbReference>
<dbReference type="GO" id="GO:0005525">
    <property type="term" value="F:GTP binding"/>
    <property type="evidence" value="ECO:0007669"/>
    <property type="project" value="UniProtKB-KW"/>
</dbReference>
<feature type="region of interest" description="Disordered" evidence="10">
    <location>
        <begin position="743"/>
        <end position="766"/>
    </location>
</feature>
<evidence type="ECO:0000256" key="8">
    <source>
        <dbReference type="RuleBase" id="RU000405"/>
    </source>
</evidence>